<dbReference type="Proteomes" id="UP000002640">
    <property type="component" value="Unassembled WGS sequence"/>
</dbReference>
<dbReference type="RefSeq" id="XP_009536165.1">
    <property type="nucleotide sequence ID" value="XM_009537870.1"/>
</dbReference>
<proteinExistence type="predicted"/>
<name>G5A7W7_PHYSP</name>
<gene>
    <name evidence="1" type="ORF">PHYSODRAFT_455930</name>
</gene>
<evidence type="ECO:0008006" key="3">
    <source>
        <dbReference type="Google" id="ProtNLM"/>
    </source>
</evidence>
<feature type="non-terminal residue" evidence="1">
    <location>
        <position position="107"/>
    </location>
</feature>
<protein>
    <recommendedName>
        <fullName evidence="3">RxLR effector protein</fullName>
    </recommendedName>
</protein>
<organism evidence="1 2">
    <name type="scientific">Phytophthora sojae (strain P6497)</name>
    <name type="common">Soybean stem and root rot agent</name>
    <name type="synonym">Phytophthora megasperma f. sp. glycines</name>
    <dbReference type="NCBI Taxonomy" id="1094619"/>
    <lineage>
        <taxon>Eukaryota</taxon>
        <taxon>Sar</taxon>
        <taxon>Stramenopiles</taxon>
        <taxon>Oomycota</taxon>
        <taxon>Peronosporomycetes</taxon>
        <taxon>Peronosporales</taxon>
        <taxon>Peronosporaceae</taxon>
        <taxon>Phytophthora</taxon>
    </lineage>
</organism>
<evidence type="ECO:0000313" key="2">
    <source>
        <dbReference type="Proteomes" id="UP000002640"/>
    </source>
</evidence>
<dbReference type="EMBL" id="JH159161">
    <property type="protein sequence ID" value="EGZ07993.1"/>
    <property type="molecule type" value="Genomic_DNA"/>
</dbReference>
<feature type="non-terminal residue" evidence="1">
    <location>
        <position position="1"/>
    </location>
</feature>
<evidence type="ECO:0000313" key="1">
    <source>
        <dbReference type="EMBL" id="EGZ07993.1"/>
    </source>
</evidence>
<accession>G5A7W7</accession>
<dbReference type="KEGG" id="psoj:PHYSODRAFT_455930"/>
<dbReference type="OMA" id="TAQVAYW"/>
<reference evidence="1 2" key="1">
    <citation type="journal article" date="2006" name="Science">
        <title>Phytophthora genome sequences uncover evolutionary origins and mechanisms of pathogenesis.</title>
        <authorList>
            <person name="Tyler B.M."/>
            <person name="Tripathy S."/>
            <person name="Zhang X."/>
            <person name="Dehal P."/>
            <person name="Jiang R.H."/>
            <person name="Aerts A."/>
            <person name="Arredondo F.D."/>
            <person name="Baxter L."/>
            <person name="Bensasson D."/>
            <person name="Beynon J.L."/>
            <person name="Chapman J."/>
            <person name="Damasceno C.M."/>
            <person name="Dorrance A.E."/>
            <person name="Dou D."/>
            <person name="Dickerman A.W."/>
            <person name="Dubchak I.L."/>
            <person name="Garbelotto M."/>
            <person name="Gijzen M."/>
            <person name="Gordon S.G."/>
            <person name="Govers F."/>
            <person name="Grunwald N.J."/>
            <person name="Huang W."/>
            <person name="Ivors K.L."/>
            <person name="Jones R.W."/>
            <person name="Kamoun S."/>
            <person name="Krampis K."/>
            <person name="Lamour K.H."/>
            <person name="Lee M.K."/>
            <person name="McDonald W.H."/>
            <person name="Medina M."/>
            <person name="Meijer H.J."/>
            <person name="Nordberg E.K."/>
            <person name="Maclean D.J."/>
            <person name="Ospina-Giraldo M.D."/>
            <person name="Morris P.F."/>
            <person name="Phuntumart V."/>
            <person name="Putnam N.H."/>
            <person name="Rash S."/>
            <person name="Rose J.K."/>
            <person name="Sakihama Y."/>
            <person name="Salamov A.A."/>
            <person name="Savidor A."/>
            <person name="Scheuring C.F."/>
            <person name="Smith B.M."/>
            <person name="Sobral B.W."/>
            <person name="Terry A."/>
            <person name="Torto-Alalibo T.A."/>
            <person name="Win J."/>
            <person name="Xu Z."/>
            <person name="Zhang H."/>
            <person name="Grigoriev I.V."/>
            <person name="Rokhsar D.S."/>
            <person name="Boore J.L."/>
        </authorList>
    </citation>
    <scope>NUCLEOTIDE SEQUENCE [LARGE SCALE GENOMIC DNA]</scope>
    <source>
        <strain evidence="1 2">P6497</strain>
    </source>
</reference>
<dbReference type="GeneID" id="20653081"/>
<dbReference type="AlphaFoldDB" id="G5A7W7"/>
<dbReference type="SMR" id="G5A7W7"/>
<dbReference type="InParanoid" id="G5A7W7"/>
<sequence>AIRLEAVLSQRWLSKNKSPADAFKLFGLQADDALLSNPALNSWVKYLDDFNTKNPNEKTTMLKTFKTYYGDEELYKLLKAAKEVDTTKKMATDLQTAQVAYWLATKQ</sequence>
<keyword evidence="2" id="KW-1185">Reference proteome</keyword>